<dbReference type="InterPro" id="IPR036938">
    <property type="entry name" value="PAP2/HPO_sf"/>
</dbReference>
<keyword evidence="4" id="KW-1185">Reference proteome</keyword>
<name>A0A542DX41_9MICO</name>
<sequence>MPDEVRAHSPQERRIGERDLTAWPTAAGRGLARGALWLGGWAGEHVVLLVTALVGLLVAVGATVGAGEVYEGVLEGADLSRLDVPVLDAMVRLRSPGLDRAVTGLTDLGGTVGMPVIALVAVAVMTWRWRAWTPLVLTAVAAAGSVAMTVAGKDLVGRARPPLTLAVPPYETSPSFPSGHSLNAVVIVGVLVYLVLPHLHHKRTRTLLVVAGTVFAAAIGLSRVFLGHHWLTDVVAGWLLGLGWLAVVVTAHRLQLTARRHRATAEASAHAA</sequence>
<evidence type="ECO:0000313" key="4">
    <source>
        <dbReference type="Proteomes" id="UP000317893"/>
    </source>
</evidence>
<dbReference type="CDD" id="cd03392">
    <property type="entry name" value="PAP2_like_2"/>
    <property type="match status" value="1"/>
</dbReference>
<dbReference type="InterPro" id="IPR000326">
    <property type="entry name" value="PAP2/HPO"/>
</dbReference>
<feature type="transmembrane region" description="Helical" evidence="1">
    <location>
        <begin position="234"/>
        <end position="252"/>
    </location>
</feature>
<evidence type="ECO:0000313" key="3">
    <source>
        <dbReference type="EMBL" id="TQJ07657.1"/>
    </source>
</evidence>
<gene>
    <name evidence="3" type="ORF">FB458_0725</name>
</gene>
<dbReference type="SUPFAM" id="SSF48317">
    <property type="entry name" value="Acid phosphatase/Vanadium-dependent haloperoxidase"/>
    <property type="match status" value="1"/>
</dbReference>
<feature type="domain" description="Phosphatidic acid phosphatase type 2/haloperoxidase" evidence="2">
    <location>
        <begin position="135"/>
        <end position="249"/>
    </location>
</feature>
<protein>
    <submittedName>
        <fullName evidence="3">Undecaprenyl-diphosphatase</fullName>
    </submittedName>
</protein>
<proteinExistence type="predicted"/>
<feature type="transmembrane region" description="Helical" evidence="1">
    <location>
        <begin position="176"/>
        <end position="196"/>
    </location>
</feature>
<feature type="transmembrane region" description="Helical" evidence="1">
    <location>
        <begin position="108"/>
        <end position="127"/>
    </location>
</feature>
<feature type="transmembrane region" description="Helical" evidence="1">
    <location>
        <begin position="208"/>
        <end position="228"/>
    </location>
</feature>
<feature type="transmembrane region" description="Helical" evidence="1">
    <location>
        <begin position="134"/>
        <end position="156"/>
    </location>
</feature>
<keyword evidence="1" id="KW-0812">Transmembrane</keyword>
<keyword evidence="1" id="KW-1133">Transmembrane helix</keyword>
<dbReference type="Proteomes" id="UP000317893">
    <property type="component" value="Unassembled WGS sequence"/>
</dbReference>
<dbReference type="Pfam" id="PF01569">
    <property type="entry name" value="PAP2"/>
    <property type="match status" value="1"/>
</dbReference>
<dbReference type="SMART" id="SM00014">
    <property type="entry name" value="acidPPc"/>
    <property type="match status" value="1"/>
</dbReference>
<organism evidence="3 4">
    <name type="scientific">Lapillicoccus jejuensis</name>
    <dbReference type="NCBI Taxonomy" id="402171"/>
    <lineage>
        <taxon>Bacteria</taxon>
        <taxon>Bacillati</taxon>
        <taxon>Actinomycetota</taxon>
        <taxon>Actinomycetes</taxon>
        <taxon>Micrococcales</taxon>
        <taxon>Intrasporangiaceae</taxon>
        <taxon>Lapillicoccus</taxon>
    </lineage>
</organism>
<dbReference type="AlphaFoldDB" id="A0A542DX41"/>
<evidence type="ECO:0000256" key="1">
    <source>
        <dbReference type="SAM" id="Phobius"/>
    </source>
</evidence>
<accession>A0A542DX41</accession>
<feature type="transmembrane region" description="Helical" evidence="1">
    <location>
        <begin position="46"/>
        <end position="66"/>
    </location>
</feature>
<keyword evidence="1" id="KW-0472">Membrane</keyword>
<dbReference type="PANTHER" id="PTHR14969">
    <property type="entry name" value="SPHINGOSINE-1-PHOSPHATE PHOSPHOHYDROLASE"/>
    <property type="match status" value="1"/>
</dbReference>
<dbReference type="PANTHER" id="PTHR14969:SF13">
    <property type="entry name" value="AT30094P"/>
    <property type="match status" value="1"/>
</dbReference>
<dbReference type="OrthoDB" id="5289372at2"/>
<evidence type="ECO:0000259" key="2">
    <source>
        <dbReference type="SMART" id="SM00014"/>
    </source>
</evidence>
<reference evidence="3 4" key="1">
    <citation type="submission" date="2019-06" db="EMBL/GenBank/DDBJ databases">
        <title>Sequencing the genomes of 1000 actinobacteria strains.</title>
        <authorList>
            <person name="Klenk H.-P."/>
        </authorList>
    </citation>
    <scope>NUCLEOTIDE SEQUENCE [LARGE SCALE GENOMIC DNA]</scope>
    <source>
        <strain evidence="3 4">DSM 18607</strain>
    </source>
</reference>
<comment type="caution">
    <text evidence="3">The sequence shown here is derived from an EMBL/GenBank/DDBJ whole genome shotgun (WGS) entry which is preliminary data.</text>
</comment>
<dbReference type="Gene3D" id="1.20.144.10">
    <property type="entry name" value="Phosphatidic acid phosphatase type 2/haloperoxidase"/>
    <property type="match status" value="1"/>
</dbReference>
<dbReference type="RefSeq" id="WP_141846843.1">
    <property type="nucleotide sequence ID" value="NZ_BAAAPR010000008.1"/>
</dbReference>
<dbReference type="EMBL" id="VFMN01000001">
    <property type="protein sequence ID" value="TQJ07657.1"/>
    <property type="molecule type" value="Genomic_DNA"/>
</dbReference>